<comment type="subunit">
    <text evidence="1">Component of the TIM23 complex.</text>
</comment>
<evidence type="ECO:0000256" key="2">
    <source>
        <dbReference type="SAM" id="MobiDB-lite"/>
    </source>
</evidence>
<dbReference type="GO" id="GO:0005744">
    <property type="term" value="C:TIM23 mitochondrial import inner membrane translocase complex"/>
    <property type="evidence" value="ECO:0007669"/>
    <property type="project" value="UniProtKB-UniRule"/>
</dbReference>
<evidence type="ECO:0000313" key="4">
    <source>
        <dbReference type="EMBL" id="KAK0513008.1"/>
    </source>
</evidence>
<dbReference type="InterPro" id="IPR050365">
    <property type="entry name" value="TIM50"/>
</dbReference>
<dbReference type="InterPro" id="IPR004274">
    <property type="entry name" value="FCP1_dom"/>
</dbReference>
<keyword evidence="1" id="KW-0813">Transport</keyword>
<comment type="caution">
    <text evidence="4">The sequence shown here is derived from an EMBL/GenBank/DDBJ whole genome shotgun (WGS) entry which is preliminary data.</text>
</comment>
<proteinExistence type="inferred from homology"/>
<feature type="compositionally biased region" description="Basic and acidic residues" evidence="2">
    <location>
        <begin position="74"/>
        <end position="84"/>
    </location>
</feature>
<feature type="compositionally biased region" description="Low complexity" evidence="2">
    <location>
        <begin position="414"/>
        <end position="437"/>
    </location>
</feature>
<feature type="compositionally biased region" description="Acidic residues" evidence="2">
    <location>
        <begin position="544"/>
        <end position="560"/>
    </location>
</feature>
<reference evidence="4" key="1">
    <citation type="submission" date="2023-03" db="EMBL/GenBank/DDBJ databases">
        <title>Complete genome of Cladonia borealis.</title>
        <authorList>
            <person name="Park H."/>
        </authorList>
    </citation>
    <scope>NUCLEOTIDE SEQUENCE</scope>
    <source>
        <strain evidence="4">ANT050790</strain>
    </source>
</reference>
<dbReference type="SUPFAM" id="SSF56784">
    <property type="entry name" value="HAD-like"/>
    <property type="match status" value="1"/>
</dbReference>
<comment type="subcellular location">
    <subcellularLocation>
        <location evidence="1">Mitochondrion inner membrane</location>
        <topology evidence="1">Single-pass membrane protein</topology>
    </subcellularLocation>
</comment>
<accession>A0AA39R473</accession>
<gene>
    <name evidence="4" type="ORF">JMJ35_005025</name>
</gene>
<name>A0AA39R473_9LECA</name>
<dbReference type="PANTHER" id="PTHR12210">
    <property type="entry name" value="DULLARD PROTEIN PHOSPHATASE"/>
    <property type="match status" value="1"/>
</dbReference>
<dbReference type="EMBL" id="JAFEKC020000009">
    <property type="protein sequence ID" value="KAK0513008.1"/>
    <property type="molecule type" value="Genomic_DNA"/>
</dbReference>
<organism evidence="4 5">
    <name type="scientific">Cladonia borealis</name>
    <dbReference type="NCBI Taxonomy" id="184061"/>
    <lineage>
        <taxon>Eukaryota</taxon>
        <taxon>Fungi</taxon>
        <taxon>Dikarya</taxon>
        <taxon>Ascomycota</taxon>
        <taxon>Pezizomycotina</taxon>
        <taxon>Lecanoromycetes</taxon>
        <taxon>OSLEUM clade</taxon>
        <taxon>Lecanoromycetidae</taxon>
        <taxon>Lecanorales</taxon>
        <taxon>Lecanorineae</taxon>
        <taxon>Cladoniaceae</taxon>
        <taxon>Cladonia</taxon>
    </lineage>
</organism>
<feature type="region of interest" description="Disordered" evidence="2">
    <location>
        <begin position="405"/>
        <end position="443"/>
    </location>
</feature>
<feature type="domain" description="FCP1 homology" evidence="3">
    <location>
        <begin position="301"/>
        <end position="497"/>
    </location>
</feature>
<evidence type="ECO:0000256" key="1">
    <source>
        <dbReference type="RuleBase" id="RU365079"/>
    </source>
</evidence>
<protein>
    <recommendedName>
        <fullName evidence="1">Mitochondrial import inner membrane translocase subunit TIM50</fullName>
    </recommendedName>
</protein>
<keyword evidence="5" id="KW-1185">Reference proteome</keyword>
<feature type="region of interest" description="Disordered" evidence="2">
    <location>
        <begin position="519"/>
        <end position="560"/>
    </location>
</feature>
<feature type="region of interest" description="Disordered" evidence="2">
    <location>
        <begin position="253"/>
        <end position="274"/>
    </location>
</feature>
<keyword evidence="1" id="KW-0811">Translocation</keyword>
<comment type="function">
    <text evidence="1">Essential component of the TIM23 complex, a complex that mediates the translocation of transit peptide-containing proteins across the mitochondrial inner membrane.</text>
</comment>
<dbReference type="Proteomes" id="UP001166286">
    <property type="component" value="Unassembled WGS sequence"/>
</dbReference>
<comment type="similarity">
    <text evidence="1">Belongs to the TIM50 family.</text>
</comment>
<feature type="region of interest" description="Disordered" evidence="2">
    <location>
        <begin position="74"/>
        <end position="139"/>
    </location>
</feature>
<dbReference type="PROSITE" id="PS50969">
    <property type="entry name" value="FCP1"/>
    <property type="match status" value="1"/>
</dbReference>
<evidence type="ECO:0000313" key="5">
    <source>
        <dbReference type="Proteomes" id="UP001166286"/>
    </source>
</evidence>
<dbReference type="InterPro" id="IPR023214">
    <property type="entry name" value="HAD_sf"/>
</dbReference>
<dbReference type="SMART" id="SM00577">
    <property type="entry name" value="CPDc"/>
    <property type="match status" value="1"/>
</dbReference>
<keyword evidence="1" id="KW-0496">Mitochondrion</keyword>
<keyword evidence="1" id="KW-0809">Transit peptide</keyword>
<sequence>MSTAGTRTLLLQLGAVHTKLSLVTRRGPFWNEHWRSHKGVKDRRLRHDRIAALRSSIQAGLKRSMETHETLDFESLGLEKKTRPPQEYSQRRTNRRRGRPGSGTNTDRGSLPQVFDTGSSARTREAPPTVSSTSSPPINPVATLANPWNPVNGGKAVGHNGLQTLPKPLKYHPGQDFVPLSQPVKTPHHQPVQRSLALQSASITINGSPSQGSYVQKAKLSVPAYHGFPPFRIDKHSRHSKTSTKHVRHIPVNQQPGTQTAPSIPHPREPHRSRSPIIKTLAPQPTPTYLTQAHLPPTLLPHPQPLLLVLDLNGTLLYRNRNHSPGKPHPRPSLTPFLTYALTHHRVLIWSSAKPHNVHSLCSHLFTPPQRSLLLGIWARDTLGLTPAQYKDRVQVYKNLDRIWNDESLPQPPQTQSQTQSQSQTQAQAQSQSQSQSVGEGQQHWGQHNTLLIDDSALKASAQPYNHIEIPEFVKGGEKEGDGKDVLGKVVGYLEEARRWSDVSAFGRVRRFDIEGGWGWRWDERGGSAGGNSKEKVSEQSTTSDEDDDEDDEDYGGVSI</sequence>
<dbReference type="Pfam" id="PF03031">
    <property type="entry name" value="NIF"/>
    <property type="match status" value="1"/>
</dbReference>
<keyword evidence="1" id="KW-0653">Protein transport</keyword>
<dbReference type="Gene3D" id="3.40.50.1000">
    <property type="entry name" value="HAD superfamily/HAD-like"/>
    <property type="match status" value="1"/>
</dbReference>
<dbReference type="InterPro" id="IPR036412">
    <property type="entry name" value="HAD-like_sf"/>
</dbReference>
<dbReference type="AlphaFoldDB" id="A0AA39R473"/>
<dbReference type="GO" id="GO:0015031">
    <property type="term" value="P:protein transport"/>
    <property type="evidence" value="ECO:0007669"/>
    <property type="project" value="UniProtKB-KW"/>
</dbReference>
<evidence type="ECO:0000259" key="3">
    <source>
        <dbReference type="PROSITE" id="PS50969"/>
    </source>
</evidence>
<feature type="compositionally biased region" description="Low complexity" evidence="2">
    <location>
        <begin position="127"/>
        <end position="136"/>
    </location>
</feature>